<dbReference type="GO" id="GO:0030313">
    <property type="term" value="C:cell envelope"/>
    <property type="evidence" value="ECO:0007669"/>
    <property type="project" value="UniProtKB-SubCell"/>
</dbReference>
<dbReference type="PANTHER" id="PTHR32347:SF23">
    <property type="entry name" value="BLL5650 PROTEIN"/>
    <property type="match status" value="1"/>
</dbReference>
<feature type="chain" id="PRO_5006595075" evidence="4">
    <location>
        <begin position="23"/>
        <end position="333"/>
    </location>
</feature>
<keyword evidence="2 3" id="KW-0175">Coiled coil</keyword>
<sequence length="333" mass="36346">MSRFLCRAAALVLAAASFAAAAAAPLRVDGEVYARRSSPLMPPNVERMWQFAITQLAPDGAPVKRGQTVISFDSSDVIKQLTEKRSQLKEKQSELEKLDLELAERERTERLATAEALAALEKAKRKTEQPAELIAGIEYRKLVVARQQAERKMELARKREALSAEQRRQERRLLAAERDQLQADVDRLQRSLTALDVVAPRDGLMMHRSNFEGEKFDVGSQVWVGQTVAEIPDMATLAVRAELAERELSQVKVGAPVRIVVEGGAGRALRGKVASVGRAVRSKSQVQPVPVLDLDVQLDDAHAPLRPGQAVRVEISAAASARAARTASAGAGR</sequence>
<feature type="coiled-coil region" evidence="3">
    <location>
        <begin position="139"/>
        <end position="198"/>
    </location>
</feature>
<dbReference type="InterPro" id="IPR050465">
    <property type="entry name" value="UPF0194_transport"/>
</dbReference>
<evidence type="ECO:0000313" key="6">
    <source>
        <dbReference type="Proteomes" id="UP000061569"/>
    </source>
</evidence>
<feature type="coiled-coil region" evidence="3">
    <location>
        <begin position="78"/>
        <end position="108"/>
    </location>
</feature>
<evidence type="ECO:0000256" key="3">
    <source>
        <dbReference type="SAM" id="Coils"/>
    </source>
</evidence>
<dbReference type="EMBL" id="CP013140">
    <property type="protein sequence ID" value="ALN60558.1"/>
    <property type="molecule type" value="Genomic_DNA"/>
</dbReference>
<accession>A0A0S2DPN4</accession>
<dbReference type="PANTHER" id="PTHR32347">
    <property type="entry name" value="EFFLUX SYSTEM COMPONENT YKNX-RELATED"/>
    <property type="match status" value="1"/>
</dbReference>
<comment type="subcellular location">
    <subcellularLocation>
        <location evidence="1">Cell envelope</location>
    </subcellularLocation>
</comment>
<evidence type="ECO:0000313" key="5">
    <source>
        <dbReference type="EMBL" id="ALN60558.1"/>
    </source>
</evidence>
<dbReference type="Proteomes" id="UP000061569">
    <property type="component" value="Chromosome"/>
</dbReference>
<dbReference type="Gene3D" id="2.40.30.170">
    <property type="match status" value="1"/>
</dbReference>
<evidence type="ECO:0000256" key="4">
    <source>
        <dbReference type="SAM" id="SignalP"/>
    </source>
</evidence>
<feature type="signal peptide" evidence="4">
    <location>
        <begin position="1"/>
        <end position="22"/>
    </location>
</feature>
<evidence type="ECO:0000256" key="2">
    <source>
        <dbReference type="ARBA" id="ARBA00023054"/>
    </source>
</evidence>
<organism evidence="5 6">
    <name type="scientific">Lysobacter enzymogenes</name>
    <dbReference type="NCBI Taxonomy" id="69"/>
    <lineage>
        <taxon>Bacteria</taxon>
        <taxon>Pseudomonadati</taxon>
        <taxon>Pseudomonadota</taxon>
        <taxon>Gammaproteobacteria</taxon>
        <taxon>Lysobacterales</taxon>
        <taxon>Lysobacteraceae</taxon>
        <taxon>Lysobacter</taxon>
    </lineage>
</organism>
<evidence type="ECO:0000256" key="1">
    <source>
        <dbReference type="ARBA" id="ARBA00004196"/>
    </source>
</evidence>
<dbReference type="KEGG" id="lez:GLE_5217"/>
<dbReference type="PATRIC" id="fig|69.6.peg.5135"/>
<keyword evidence="4" id="KW-0732">Signal</keyword>
<dbReference type="SUPFAM" id="SSF111369">
    <property type="entry name" value="HlyD-like secretion proteins"/>
    <property type="match status" value="1"/>
</dbReference>
<dbReference type="STRING" id="69.GLE_5217"/>
<dbReference type="AlphaFoldDB" id="A0A0S2DPN4"/>
<name>A0A0S2DPN4_LYSEN</name>
<proteinExistence type="predicted"/>
<reference evidence="5 6" key="1">
    <citation type="submission" date="2015-11" db="EMBL/GenBank/DDBJ databases">
        <title>Genome sequences of Lysobacter enzymogenes strain C3 and Lysobacter antibioticus ATCC 29479.</title>
        <authorList>
            <person name="Kobayashi D.Y."/>
        </authorList>
    </citation>
    <scope>NUCLEOTIDE SEQUENCE [LARGE SCALE GENOMIC DNA]</scope>
    <source>
        <strain evidence="5 6">C3</strain>
    </source>
</reference>
<protein>
    <submittedName>
        <fullName evidence="5">HlyD secretion family protein</fullName>
    </submittedName>
</protein>
<gene>
    <name evidence="5" type="ORF">GLE_5217</name>
</gene>